<gene>
    <name evidence="1" type="ordered locus">Murru_1767</name>
</gene>
<dbReference type="eggNOG" id="ENOG5032UIP">
    <property type="taxonomic scope" value="Bacteria"/>
</dbReference>
<organism evidence="1 2">
    <name type="scientific">Allomuricauda ruestringensis (strain DSM 13258 / CIP 107369 / LMG 19739 / B1)</name>
    <name type="common">Muricauda ruestringensis</name>
    <dbReference type="NCBI Taxonomy" id="886377"/>
    <lineage>
        <taxon>Bacteria</taxon>
        <taxon>Pseudomonadati</taxon>
        <taxon>Bacteroidota</taxon>
        <taxon>Flavobacteriia</taxon>
        <taxon>Flavobacteriales</taxon>
        <taxon>Flavobacteriaceae</taxon>
        <taxon>Flagellimonas</taxon>
    </lineage>
</organism>
<sequence>MMLDKLKEIIPVEGIQERDIDLLLLEELKSNPDFIKWFLNKTIAYENQFQTIGAWHSLSQAGLGETDVALLVQLNNKKVLFLIENKITANFQPEQESRYRKRGRLRMEKGECDEYHTVLTAPKQYIDHDHDFDFHLDYESIRDWFEQQLLLGERAKFKSELLNIAIERLRRGYRGVADDNATDFWWKYYEYSKKHFSHLEMRKPKNGVPKLSNFIPFEATVPNLKKGDEILHKAFYGNVDIQLRGKADEIEAIKEIYQNNLPDDAKIIKAGKSVCIRCKVPKLDFDQDFENQISIVRQALEQVDRLYNWANESLKNY</sequence>
<keyword evidence="2" id="KW-1185">Reference proteome</keyword>
<dbReference type="HOGENOM" id="CLU_902981_0_0_10"/>
<dbReference type="KEGG" id="mrs:Murru_1767"/>
<evidence type="ECO:0000313" key="2">
    <source>
        <dbReference type="Proteomes" id="UP000008908"/>
    </source>
</evidence>
<proteinExistence type="predicted"/>
<dbReference type="Proteomes" id="UP000008908">
    <property type="component" value="Chromosome"/>
</dbReference>
<reference evidence="2" key="1">
    <citation type="submission" date="2011-08" db="EMBL/GenBank/DDBJ databases">
        <title>The complete genome of Muricauda ruestringensis DSM 13258.</title>
        <authorList>
            <person name="Lucas S."/>
            <person name="Han J."/>
            <person name="Lapidus A."/>
            <person name="Bruce D."/>
            <person name="Goodwin L."/>
            <person name="Pitluck S."/>
            <person name="Peters L."/>
            <person name="Kyrpides N."/>
            <person name="Mavromatis K."/>
            <person name="Ivanova N."/>
            <person name="Ovchinnikova G."/>
            <person name="Teshima H."/>
            <person name="Detter J.C."/>
            <person name="Tapia R."/>
            <person name="Han C."/>
            <person name="Land M."/>
            <person name="Hauser L."/>
            <person name="Markowitz V."/>
            <person name="Cheng J.-F."/>
            <person name="Hugenholtz P."/>
            <person name="Woyke T."/>
            <person name="Wu D."/>
            <person name="Spring S."/>
            <person name="Schroeder M."/>
            <person name="Brambilla E."/>
            <person name="Klenk H.-P."/>
            <person name="Eisen J.A."/>
        </authorList>
    </citation>
    <scope>NUCLEOTIDE SEQUENCE [LARGE SCALE GENOMIC DNA]</scope>
    <source>
        <strain evidence="2">DSM 13258 / LMG 19739 / B1</strain>
    </source>
</reference>
<dbReference type="EMBL" id="CP002999">
    <property type="protein sequence ID" value="AEM70807.1"/>
    <property type="molecule type" value="Genomic_DNA"/>
</dbReference>
<dbReference type="AlphaFoldDB" id="G2PJ08"/>
<evidence type="ECO:0000313" key="1">
    <source>
        <dbReference type="EMBL" id="AEM70807.1"/>
    </source>
</evidence>
<name>G2PJ08_ALLRU</name>
<accession>G2PJ08</accession>
<protein>
    <submittedName>
        <fullName evidence="1">Uncharacterized protein</fullName>
    </submittedName>
</protein>
<reference evidence="1 2" key="2">
    <citation type="journal article" date="2012" name="Stand. Genomic Sci.">
        <title>Complete genome sequence of the facultatively anaerobic, appendaged bacterium Muricauda ruestringensis type strain (B1(T)).</title>
        <authorList>
            <person name="Huntemann M."/>
            <person name="Teshima H."/>
            <person name="Lapidus A."/>
            <person name="Nolan M."/>
            <person name="Lucas S."/>
            <person name="Hammon N."/>
            <person name="Deshpande S."/>
            <person name="Cheng J.F."/>
            <person name="Tapia R."/>
            <person name="Goodwin L.A."/>
            <person name="Pitluck S."/>
            <person name="Liolios K."/>
            <person name="Pagani I."/>
            <person name="Ivanova N."/>
            <person name="Mavromatis K."/>
            <person name="Mikhailova N."/>
            <person name="Pati A."/>
            <person name="Chen A."/>
            <person name="Palaniappan K."/>
            <person name="Land M."/>
            <person name="Hauser L."/>
            <person name="Pan C."/>
            <person name="Brambilla E.M."/>
            <person name="Rohde M."/>
            <person name="Spring S."/>
            <person name="Goker M."/>
            <person name="Detter J.C."/>
            <person name="Bristow J."/>
            <person name="Eisen J.A."/>
            <person name="Markowitz V."/>
            <person name="Hugenholtz P."/>
            <person name="Kyrpides N.C."/>
            <person name="Klenk H.P."/>
            <person name="Woyke T."/>
        </authorList>
    </citation>
    <scope>NUCLEOTIDE SEQUENCE [LARGE SCALE GENOMIC DNA]</scope>
    <source>
        <strain evidence="2">DSM 13258 / LMG 19739 / B1</strain>
    </source>
</reference>